<dbReference type="SMR" id="A0A086KX58"/>
<dbReference type="VEuPathDB" id="ToxoDB:TGDOM2_274070"/>
<feature type="domain" description="THIF-type NAD/FAD binding fold" evidence="2">
    <location>
        <begin position="41"/>
        <end position="133"/>
    </location>
</feature>
<evidence type="ECO:0000313" key="3">
    <source>
        <dbReference type="EMBL" id="KFG48976.1"/>
    </source>
</evidence>
<name>A0A086KX58_TOXGO</name>
<protein>
    <submittedName>
        <fullName evidence="3">ThiF family protein</fullName>
    </submittedName>
</protein>
<accession>A0A086KX58</accession>
<dbReference type="Gene3D" id="3.40.50.720">
    <property type="entry name" value="NAD(P)-binding Rossmann-like Domain"/>
    <property type="match status" value="2"/>
</dbReference>
<dbReference type="OrthoDB" id="1708823at2759"/>
<reference evidence="3 4" key="1">
    <citation type="submission" date="2014-02" db="EMBL/GenBank/DDBJ databases">
        <authorList>
            <person name="Sibley D."/>
            <person name="Venepally P."/>
            <person name="Karamycheva S."/>
            <person name="Hadjithomas M."/>
            <person name="Khan A."/>
            <person name="Brunk B."/>
            <person name="Roos D."/>
            <person name="Caler E."/>
            <person name="Lorenzi H."/>
        </authorList>
    </citation>
    <scope>NUCLEOTIDE SEQUENCE [LARGE SCALE GENOMIC DNA]</scope>
    <source>
        <strain evidence="3 4">GAB2-2007-GAL-DOM2</strain>
    </source>
</reference>
<dbReference type="AlphaFoldDB" id="A0A086KX58"/>
<dbReference type="Proteomes" id="UP000028837">
    <property type="component" value="Unassembled WGS sequence"/>
</dbReference>
<dbReference type="GO" id="GO:0045116">
    <property type="term" value="P:protein neddylation"/>
    <property type="evidence" value="ECO:0007669"/>
    <property type="project" value="TreeGrafter"/>
</dbReference>
<feature type="region of interest" description="Disordered" evidence="1">
    <location>
        <begin position="1"/>
        <end position="37"/>
    </location>
</feature>
<dbReference type="InterPro" id="IPR035985">
    <property type="entry name" value="Ubiquitin-activating_enz"/>
</dbReference>
<dbReference type="PANTHER" id="PTHR10953">
    <property type="entry name" value="UBIQUITIN-ACTIVATING ENZYME E1"/>
    <property type="match status" value="1"/>
</dbReference>
<dbReference type="InterPro" id="IPR045886">
    <property type="entry name" value="ThiF/MoeB/HesA"/>
</dbReference>
<feature type="compositionally biased region" description="Basic and acidic residues" evidence="1">
    <location>
        <begin position="7"/>
        <end position="17"/>
    </location>
</feature>
<feature type="region of interest" description="Disordered" evidence="1">
    <location>
        <begin position="161"/>
        <end position="180"/>
    </location>
</feature>
<evidence type="ECO:0000313" key="4">
    <source>
        <dbReference type="Proteomes" id="UP000028837"/>
    </source>
</evidence>
<evidence type="ECO:0000259" key="2">
    <source>
        <dbReference type="Pfam" id="PF00899"/>
    </source>
</evidence>
<evidence type="ECO:0000256" key="1">
    <source>
        <dbReference type="SAM" id="MobiDB-lite"/>
    </source>
</evidence>
<dbReference type="EMBL" id="AHZU02000061">
    <property type="protein sequence ID" value="KFG48976.1"/>
    <property type="molecule type" value="Genomic_DNA"/>
</dbReference>
<dbReference type="Pfam" id="PF00899">
    <property type="entry name" value="ThiF"/>
    <property type="match status" value="1"/>
</dbReference>
<gene>
    <name evidence="3" type="ORF">TGDOM2_274070</name>
</gene>
<feature type="region of interest" description="Disordered" evidence="1">
    <location>
        <begin position="504"/>
        <end position="534"/>
    </location>
</feature>
<proteinExistence type="predicted"/>
<dbReference type="SUPFAM" id="SSF69572">
    <property type="entry name" value="Activating enzymes of the ubiquitin-like proteins"/>
    <property type="match status" value="2"/>
</dbReference>
<dbReference type="InterPro" id="IPR000594">
    <property type="entry name" value="ThiF_NAD_FAD-bd"/>
</dbReference>
<sequence length="779" mass="84931">MGFPDYSEPKGELEKMESVGGGLPKSSGTRSASAGTSADRYDRQIRIWGEHGQNELRAASVLVLGSSAVAGEVLKNLVLPGIRRFVIIDDAHVTRSDLHNTMLSPGDLGKARAASMVRELLELNSDVEGASVHMSPVAYVTACEASVLNSCVCSRRVEENAMPDPASSAGDAEGTGPGESEVGLPDIFDFSLVIACQQPLDLVLRLSRLCGLEPVEQTTSSASTISVSHPICHNGGAGFDFTRCATTVPTTPPPAAEKAASLCNGRCCQRSEIVPLINVTSVGLLGVVRVCAGEYCLVERKGQSEGSVDLRLFDPFPELYEFAMEYDLNRLDDLAHAQVPFAVILIQALDRYRRTQCSSSSDACAMGEPPLMPLPQEARGQLEAIIQGMRRHPDEVNFDEAMANVFRILKPHSVSQDTAEVIEQASCPSFKPVTNINFWTLARALAAFQRACKKLPVQGTLPDMTSDTQSFIRLQQVYSKRAEGDCNAIKASVAMIQEDSITLEGDGQGRRHGGVTNSQRSCSPPLRCSQLSSREGSVGSAFRRRDSERSGASLDVEKFCRNAYNLKVIRYRSIGEEFNPLTVNREMYGEAVAGLRMEESDEGIPLLPWYLALWACHRFAARNGFFPGVRAVGWLDANSKQEMSLSKATTTHWDVDKNETTGRCLNPQYQCESEEGEQHRTQVSVTARPPEMSLDAAIEGLKREVNVLLSEINVPDLTVDERIIRQMVAFGGAEIHTTAAIVGGVAAQEAVKLICRQFEPINNTFIWNGIERKAEVLEL</sequence>
<feature type="compositionally biased region" description="Low complexity" evidence="1">
    <location>
        <begin position="26"/>
        <end position="37"/>
    </location>
</feature>
<comment type="caution">
    <text evidence="3">The sequence shown here is derived from an EMBL/GenBank/DDBJ whole genome shotgun (WGS) entry which is preliminary data.</text>
</comment>
<dbReference type="GO" id="GO:0005737">
    <property type="term" value="C:cytoplasm"/>
    <property type="evidence" value="ECO:0007669"/>
    <property type="project" value="TreeGrafter"/>
</dbReference>
<dbReference type="GO" id="GO:0019781">
    <property type="term" value="F:NEDD8 activating enzyme activity"/>
    <property type="evidence" value="ECO:0007669"/>
    <property type="project" value="TreeGrafter"/>
</dbReference>
<organism evidence="3 4">
    <name type="scientific">Toxoplasma gondii GAB2-2007-GAL-DOM2</name>
    <dbReference type="NCBI Taxonomy" id="1130820"/>
    <lineage>
        <taxon>Eukaryota</taxon>
        <taxon>Sar</taxon>
        <taxon>Alveolata</taxon>
        <taxon>Apicomplexa</taxon>
        <taxon>Conoidasida</taxon>
        <taxon>Coccidia</taxon>
        <taxon>Eucoccidiorida</taxon>
        <taxon>Eimeriorina</taxon>
        <taxon>Sarcocystidae</taxon>
        <taxon>Toxoplasma</taxon>
    </lineage>
</organism>
<dbReference type="PANTHER" id="PTHR10953:SF29">
    <property type="entry name" value="NEDD8-ACTIVATING ENZYME E1 REGULATORY SUBUNIT"/>
    <property type="match status" value="1"/>
</dbReference>